<protein>
    <recommendedName>
        <fullName evidence="3">DUF1836 domain-containing protein</fullName>
    </recommendedName>
</protein>
<comment type="caution">
    <text evidence="1">The sequence shown here is derived from an EMBL/GenBank/DDBJ whole genome shotgun (WGS) entry which is preliminary data.</text>
</comment>
<accession>A0A2N8LCV0</accession>
<dbReference type="Proteomes" id="UP000235963">
    <property type="component" value="Unassembled WGS sequence"/>
</dbReference>
<dbReference type="PANTHER" id="PTHR40056:SF1">
    <property type="entry name" value="DUF1836 DOMAIN-CONTAINING PROTEIN"/>
    <property type="match status" value="1"/>
</dbReference>
<dbReference type="EMBL" id="LOCM01000015">
    <property type="protein sequence ID" value="PND47977.1"/>
    <property type="molecule type" value="Genomic_DNA"/>
</dbReference>
<dbReference type="AlphaFoldDB" id="A0A2N8LCV0"/>
<dbReference type="RefSeq" id="WP_102777202.1">
    <property type="nucleotide sequence ID" value="NZ_CBCSGP010000002.1"/>
</dbReference>
<dbReference type="PANTHER" id="PTHR40056">
    <property type="entry name" value="HYPOTHETICAL CYTOSOLIC PROTEIN"/>
    <property type="match status" value="1"/>
</dbReference>
<proteinExistence type="predicted"/>
<reference evidence="1 2" key="1">
    <citation type="submission" date="2015-12" db="EMBL/GenBank/DDBJ databases">
        <title>Streptococcus penaeicida sp. nov.</title>
        <authorList>
            <person name="Gomez-Gil B."/>
            <person name="Morales-Covarrubias M."/>
        </authorList>
    </citation>
    <scope>NUCLEOTIDE SEQUENCE [LARGE SCALE GENOMIC DNA]</scope>
    <source>
        <strain evidence="1 2">CAIM 1838</strain>
    </source>
</reference>
<name>A0A2N8LCV0_9STRE</name>
<organism evidence="1 2">
    <name type="scientific">Streptococcus penaeicida</name>
    <dbReference type="NCBI Taxonomy" id="1765960"/>
    <lineage>
        <taxon>Bacteria</taxon>
        <taxon>Bacillati</taxon>
        <taxon>Bacillota</taxon>
        <taxon>Bacilli</taxon>
        <taxon>Lactobacillales</taxon>
        <taxon>Streptococcaceae</taxon>
        <taxon>Streptococcus</taxon>
    </lineage>
</organism>
<gene>
    <name evidence="1" type="ORF">AT575_03630</name>
</gene>
<sequence>MNSTSLPRWEQLPEIDLYLDQVLLYVNQITTFNHTNTINGQKRDLTASMINNYVKHGFLDKPQKKKYGKHQIARLIAITILKNAFPIQEISKVLEKLQEESSSEALYNLFVDYWNTSQVNNTPEIIINACQTIQFYYKTIKLMTLTSEEL</sequence>
<dbReference type="OrthoDB" id="3191472at2"/>
<evidence type="ECO:0008006" key="3">
    <source>
        <dbReference type="Google" id="ProtNLM"/>
    </source>
</evidence>
<evidence type="ECO:0000313" key="2">
    <source>
        <dbReference type="Proteomes" id="UP000235963"/>
    </source>
</evidence>
<dbReference type="InterPro" id="IPR014975">
    <property type="entry name" value="DUF1836"/>
</dbReference>
<keyword evidence="2" id="KW-1185">Reference proteome</keyword>
<evidence type="ECO:0000313" key="1">
    <source>
        <dbReference type="EMBL" id="PND47977.1"/>
    </source>
</evidence>
<dbReference type="Pfam" id="PF08876">
    <property type="entry name" value="DUF1836"/>
    <property type="match status" value="1"/>
</dbReference>